<dbReference type="FunFam" id="1.20.5.170:FF:000011">
    <property type="entry name" value="Transcription factor MafG, putative"/>
    <property type="match status" value="1"/>
</dbReference>
<organism evidence="8 9">
    <name type="scientific">Owenia fusiformis</name>
    <name type="common">Polychaete worm</name>
    <dbReference type="NCBI Taxonomy" id="6347"/>
    <lineage>
        <taxon>Eukaryota</taxon>
        <taxon>Metazoa</taxon>
        <taxon>Spiralia</taxon>
        <taxon>Lophotrochozoa</taxon>
        <taxon>Annelida</taxon>
        <taxon>Polychaeta</taxon>
        <taxon>Sedentaria</taxon>
        <taxon>Canalipalpata</taxon>
        <taxon>Sabellida</taxon>
        <taxon>Oweniida</taxon>
        <taxon>Oweniidae</taxon>
        <taxon>Owenia</taxon>
    </lineage>
</organism>
<dbReference type="InterPro" id="IPR024874">
    <property type="entry name" value="Transcription_factor_Maf_fam"/>
</dbReference>
<dbReference type="PANTHER" id="PTHR10129">
    <property type="entry name" value="TRANSCRIPTION FACTOR MAF"/>
    <property type="match status" value="1"/>
</dbReference>
<keyword evidence="3" id="KW-0678">Repressor</keyword>
<dbReference type="Proteomes" id="UP000749559">
    <property type="component" value="Unassembled WGS sequence"/>
</dbReference>
<comment type="subcellular location">
    <subcellularLocation>
        <location evidence="1">Nucleus</location>
    </subcellularLocation>
</comment>
<dbReference type="SUPFAM" id="SSF47454">
    <property type="entry name" value="A DNA-binding domain in eukaryotic transcription factors"/>
    <property type="match status" value="1"/>
</dbReference>
<evidence type="ECO:0000256" key="2">
    <source>
        <dbReference type="ARBA" id="ARBA00008500"/>
    </source>
</evidence>
<dbReference type="AlphaFoldDB" id="A0A8J1UB19"/>
<keyword evidence="4" id="KW-0805">Transcription regulation</keyword>
<proteinExistence type="inferred from homology"/>
<dbReference type="GO" id="GO:0000981">
    <property type="term" value="F:DNA-binding transcription factor activity, RNA polymerase II-specific"/>
    <property type="evidence" value="ECO:0007669"/>
    <property type="project" value="TreeGrafter"/>
</dbReference>
<dbReference type="GO" id="GO:0005634">
    <property type="term" value="C:nucleus"/>
    <property type="evidence" value="ECO:0007669"/>
    <property type="project" value="UniProtKB-SubCell"/>
</dbReference>
<keyword evidence="9" id="KW-1185">Reference proteome</keyword>
<dbReference type="SMART" id="SM00338">
    <property type="entry name" value="BRLZ"/>
    <property type="match status" value="1"/>
</dbReference>
<evidence type="ECO:0000313" key="8">
    <source>
        <dbReference type="EMBL" id="CAH1795663.1"/>
    </source>
</evidence>
<evidence type="ECO:0000256" key="6">
    <source>
        <dbReference type="ARBA" id="ARBA00023163"/>
    </source>
</evidence>
<dbReference type="SUPFAM" id="SSF57959">
    <property type="entry name" value="Leucine zipper domain"/>
    <property type="match status" value="1"/>
</dbReference>
<dbReference type="InterPro" id="IPR008917">
    <property type="entry name" value="TF_DNA-bd_sf"/>
</dbReference>
<protein>
    <submittedName>
        <fullName evidence="8">Uncharacterized protein</fullName>
    </submittedName>
</protein>
<dbReference type="InterPro" id="IPR004826">
    <property type="entry name" value="bZIP_Maf"/>
</dbReference>
<gene>
    <name evidence="8" type="ORF">OFUS_LOCUS20173</name>
</gene>
<keyword evidence="6" id="KW-0804">Transcription</keyword>
<dbReference type="GO" id="GO:0000978">
    <property type="term" value="F:RNA polymerase II cis-regulatory region sequence-specific DNA binding"/>
    <property type="evidence" value="ECO:0007669"/>
    <property type="project" value="TreeGrafter"/>
</dbReference>
<dbReference type="CDD" id="cd14717">
    <property type="entry name" value="bZIP_Maf_small"/>
    <property type="match status" value="1"/>
</dbReference>
<sequence>MATPKKQMASQKKLTITFSLPPTATVKKEPSLPDPTEIVMQEDQMSDSEIVYNVDEISDEDLISLSVRELNRVLKNLNREDVARLKQRRRTLKNRGYAANCREKRMSQREELELEKSALLEEIERLQTENQIVKMELQALKSKYLSLEQYSDSNGVRKLICIKKEPYDDSSKE</sequence>
<evidence type="ECO:0000256" key="7">
    <source>
        <dbReference type="ARBA" id="ARBA00023242"/>
    </source>
</evidence>
<evidence type="ECO:0000256" key="1">
    <source>
        <dbReference type="ARBA" id="ARBA00004123"/>
    </source>
</evidence>
<evidence type="ECO:0000313" key="9">
    <source>
        <dbReference type="Proteomes" id="UP000749559"/>
    </source>
</evidence>
<dbReference type="InterPro" id="IPR004827">
    <property type="entry name" value="bZIP"/>
</dbReference>
<dbReference type="Pfam" id="PF03131">
    <property type="entry name" value="bZIP_Maf"/>
    <property type="match status" value="1"/>
</dbReference>
<dbReference type="EMBL" id="CAIIXF020000009">
    <property type="protein sequence ID" value="CAH1795663.1"/>
    <property type="molecule type" value="Genomic_DNA"/>
</dbReference>
<comment type="similarity">
    <text evidence="2">Belongs to the bZIP family. Maf subfamily.</text>
</comment>
<accession>A0A8J1UB19</accession>
<dbReference type="InterPro" id="IPR046347">
    <property type="entry name" value="bZIP_sf"/>
</dbReference>
<name>A0A8J1UB19_OWEFU</name>
<keyword evidence="5" id="KW-0238">DNA-binding</keyword>
<dbReference type="PROSITE" id="PS50217">
    <property type="entry name" value="BZIP"/>
    <property type="match status" value="1"/>
</dbReference>
<comment type="caution">
    <text evidence="8">The sequence shown here is derived from an EMBL/GenBank/DDBJ whole genome shotgun (WGS) entry which is preliminary data.</text>
</comment>
<dbReference type="Gene3D" id="1.20.5.170">
    <property type="match status" value="1"/>
</dbReference>
<dbReference type="PANTHER" id="PTHR10129:SF48">
    <property type="entry name" value="MAF-S, ISOFORM B"/>
    <property type="match status" value="1"/>
</dbReference>
<keyword evidence="7" id="KW-0539">Nucleus</keyword>
<evidence type="ECO:0000256" key="5">
    <source>
        <dbReference type="ARBA" id="ARBA00023125"/>
    </source>
</evidence>
<evidence type="ECO:0000256" key="3">
    <source>
        <dbReference type="ARBA" id="ARBA00022491"/>
    </source>
</evidence>
<evidence type="ECO:0000256" key="4">
    <source>
        <dbReference type="ARBA" id="ARBA00023015"/>
    </source>
</evidence>
<dbReference type="OrthoDB" id="5974330at2759"/>
<reference evidence="8" key="1">
    <citation type="submission" date="2022-03" db="EMBL/GenBank/DDBJ databases">
        <authorList>
            <person name="Martin C."/>
        </authorList>
    </citation>
    <scope>NUCLEOTIDE SEQUENCE</scope>
</reference>